<evidence type="ECO:0000256" key="7">
    <source>
        <dbReference type="ARBA" id="ARBA00023242"/>
    </source>
</evidence>
<comment type="caution">
    <text evidence="9">The sequence shown here is derived from an EMBL/GenBank/DDBJ whole genome shotgun (WGS) entry which is preliminary data.</text>
</comment>
<evidence type="ECO:0000313" key="10">
    <source>
        <dbReference type="Proteomes" id="UP001527925"/>
    </source>
</evidence>
<keyword evidence="5" id="KW-0963">Cytoplasm</keyword>
<evidence type="ECO:0000256" key="1">
    <source>
        <dbReference type="ARBA" id="ARBA00004123"/>
    </source>
</evidence>
<dbReference type="Gene3D" id="1.25.10.10">
    <property type="entry name" value="Leucine-rich Repeat Variant"/>
    <property type="match status" value="2"/>
</dbReference>
<dbReference type="InterPro" id="IPR013598">
    <property type="entry name" value="Exportin-1/Importin-b-like"/>
</dbReference>
<keyword evidence="10" id="KW-1185">Reference proteome</keyword>
<dbReference type="InterPro" id="IPR011989">
    <property type="entry name" value="ARM-like"/>
</dbReference>
<dbReference type="PANTHER" id="PTHR21452">
    <property type="entry name" value="EXPORTIN-6"/>
    <property type="match status" value="1"/>
</dbReference>
<keyword evidence="7" id="KW-0539">Nucleus</keyword>
<keyword evidence="6" id="KW-0653">Protein transport</keyword>
<dbReference type="InterPro" id="IPR016024">
    <property type="entry name" value="ARM-type_fold"/>
</dbReference>
<dbReference type="Proteomes" id="UP001527925">
    <property type="component" value="Unassembled WGS sequence"/>
</dbReference>
<evidence type="ECO:0000256" key="6">
    <source>
        <dbReference type="ARBA" id="ARBA00022927"/>
    </source>
</evidence>
<organism evidence="9 10">
    <name type="scientific">Polyrhizophydium stewartii</name>
    <dbReference type="NCBI Taxonomy" id="2732419"/>
    <lineage>
        <taxon>Eukaryota</taxon>
        <taxon>Fungi</taxon>
        <taxon>Fungi incertae sedis</taxon>
        <taxon>Chytridiomycota</taxon>
        <taxon>Chytridiomycota incertae sedis</taxon>
        <taxon>Chytridiomycetes</taxon>
        <taxon>Rhizophydiales</taxon>
        <taxon>Rhizophydiales incertae sedis</taxon>
        <taxon>Polyrhizophydium</taxon>
    </lineage>
</organism>
<comment type="similarity">
    <text evidence="3">Belongs to the exportin family.</text>
</comment>
<evidence type="ECO:0000256" key="5">
    <source>
        <dbReference type="ARBA" id="ARBA00022490"/>
    </source>
</evidence>
<evidence type="ECO:0000313" key="9">
    <source>
        <dbReference type="EMBL" id="KAL2916087.1"/>
    </source>
</evidence>
<dbReference type="PANTHER" id="PTHR21452:SF4">
    <property type="entry name" value="EXPORTIN-6"/>
    <property type="match status" value="1"/>
</dbReference>
<dbReference type="Pfam" id="PF08389">
    <property type="entry name" value="Xpo1"/>
    <property type="match status" value="1"/>
</dbReference>
<evidence type="ECO:0000259" key="8">
    <source>
        <dbReference type="Pfam" id="PF08389"/>
    </source>
</evidence>
<feature type="domain" description="Exportin-1/Importin-beta-like" evidence="8">
    <location>
        <begin position="103"/>
        <end position="194"/>
    </location>
</feature>
<reference evidence="9 10" key="1">
    <citation type="submission" date="2023-09" db="EMBL/GenBank/DDBJ databases">
        <title>Pangenome analysis of Batrachochytrium dendrobatidis and related Chytrids.</title>
        <authorList>
            <person name="Yacoub M.N."/>
            <person name="Stajich J.E."/>
            <person name="James T.Y."/>
        </authorList>
    </citation>
    <scope>NUCLEOTIDE SEQUENCE [LARGE SCALE GENOMIC DNA]</scope>
    <source>
        <strain evidence="9 10">JEL0888</strain>
    </source>
</reference>
<dbReference type="SUPFAM" id="SSF48371">
    <property type="entry name" value="ARM repeat"/>
    <property type="match status" value="1"/>
</dbReference>
<gene>
    <name evidence="9" type="ORF">HK105_204511</name>
</gene>
<proteinExistence type="inferred from homology"/>
<evidence type="ECO:0000256" key="3">
    <source>
        <dbReference type="ARBA" id="ARBA00009466"/>
    </source>
</evidence>
<evidence type="ECO:0000256" key="4">
    <source>
        <dbReference type="ARBA" id="ARBA00022448"/>
    </source>
</evidence>
<keyword evidence="4" id="KW-0813">Transport</keyword>
<name>A0ABR4N973_9FUNG</name>
<evidence type="ECO:0000256" key="2">
    <source>
        <dbReference type="ARBA" id="ARBA00004496"/>
    </source>
</evidence>
<dbReference type="InterPro" id="IPR040016">
    <property type="entry name" value="XPO6"/>
</dbReference>
<comment type="subcellular location">
    <subcellularLocation>
        <location evidence="2">Cytoplasm</location>
    </subcellularLocation>
    <subcellularLocation>
        <location evidence="1">Nucleus</location>
    </subcellularLocation>
</comment>
<accession>A0ABR4N973</accession>
<dbReference type="EMBL" id="JADGIZ020000019">
    <property type="protein sequence ID" value="KAL2916087.1"/>
    <property type="molecule type" value="Genomic_DNA"/>
</dbReference>
<protein>
    <recommendedName>
        <fullName evidence="8">Exportin-1/Importin-beta-like domain-containing protein</fullName>
    </recommendedName>
</protein>
<sequence>MSVELQRLVDEFFEAPGADAGRKKDIEAQLALFKQRPDALSVCRQLLSEPRGASAYTQWFCLSVFEDLLPRWSTRQPSTDRQAVKAFLWSLLSSTDHQSSYASFVQTKLATLVVQIARQELPSGWPTYFDDILAVQTSNPLLCLTLVRLTVEEFTAPRDSDALSAARLPELRSLIESRCFEFCSLASQILDHVYESEIMRPDRPFAPSRDPSSALISPGFGIDMFSPLGQVTEIASSPSTHLGVSPSKGISPDVTPILASRPASSESSQALPIVHRGRISSPSTALCKAALDVFHHLFAWIPLDSPALTQRFVATLLRFAQLSDDSVCDLGAQSLACLNEIMSRKYSPSGHSEFVALLMMHISELLRYLTQTQDPHAGCLLVESLNEDQKLDARGSAQYLSKYQGGIVGLVGSLCERLQAPPSDWTPSETSDARKTTLDFMAKAAELYPSDVLQLAFDIMVTNTGALRQSHAQGDMASSTHEKQCTTIELSLLLFGRISHLFTRSFEPTFAASSAVVDHCCSLGESLFERAQQSRRLVRLLATVINVLGLYAHWLSLFRQAAQSNAEALQSFELAVSRISLIACQALNLPDNGLRLAAARLLRSLAETVRPDLLRLPHVVQLLSSIHQDALAYDSDTKDALYRFATALFVLPPLNSKTSDEEWSSRSSMFRQLMQPLVDAYLGLLQSAELTAVLSTPEGTLPKEIVYGALAPTLQPLVSLLKACGDNDDLLCVLLDHATLLFSSLRAQLSRQNPEMLSETIHLFMAMLKGDALVAHLQRDSGSAVVERSIGFLSAAIDHPVKGNSQLLPGIIAFCVHDLYPRCISGSEKAFDGIRPLFFGMLYRLMLNHWRYFFNTRIGAQSGGSASEAKNEAEFAALIQMFVLPFRGPHVEIIKQNMSSLIQLDDKCRLFHKTYFVETLAAPIVELVVDMLLQRTHDFLREDMIDFVSRIATADVQLVPSKIMPMFLSKRCSQFGKEQQEALASRWLAIKDVETAKESIQTLMREYSVYESVMRAS</sequence>